<dbReference type="AlphaFoldDB" id="A0A3P7YND4"/>
<gene>
    <name evidence="1" type="ORF">SMTD_LOCUS1495</name>
</gene>
<evidence type="ECO:0000313" key="1">
    <source>
        <dbReference type="EMBL" id="VDO78669.1"/>
    </source>
</evidence>
<accession>A0A3P7YND4</accession>
<proteinExistence type="predicted"/>
<sequence>MSEKLIIGLELSAVLNDVQLLLDFANLIYETLSFNIEMSSVTHDYAKILLKSLTIILGVRKCTTKLILLDETLNRKLTQIMIKFTFELIKVFEVLNELKGIVTILKIVKVTLSQLMKDIKPSINMSTKKRISQGKLSSNYLTGRRKSRQNTDQMDELNSVIKTIDAYSYLVTAKLNPPRGELFGYEDEYQAIACVATKPIKAAIKDVIKFNRRTIFLQLVNVILERVHVSQINLIQPCLNEIRTWLNHRDQLLVKSCQSYETTDIMKLNDNMNATSLDKTKSAG</sequence>
<dbReference type="Proteomes" id="UP000269396">
    <property type="component" value="Unassembled WGS sequence"/>
</dbReference>
<organism evidence="1 2">
    <name type="scientific">Schistosoma mattheei</name>
    <dbReference type="NCBI Taxonomy" id="31246"/>
    <lineage>
        <taxon>Eukaryota</taxon>
        <taxon>Metazoa</taxon>
        <taxon>Spiralia</taxon>
        <taxon>Lophotrochozoa</taxon>
        <taxon>Platyhelminthes</taxon>
        <taxon>Trematoda</taxon>
        <taxon>Digenea</taxon>
        <taxon>Strigeidida</taxon>
        <taxon>Schistosomatoidea</taxon>
        <taxon>Schistosomatidae</taxon>
        <taxon>Schistosoma</taxon>
    </lineage>
</organism>
<keyword evidence="2" id="KW-1185">Reference proteome</keyword>
<reference evidence="1 2" key="1">
    <citation type="submission" date="2018-11" db="EMBL/GenBank/DDBJ databases">
        <authorList>
            <consortium name="Pathogen Informatics"/>
        </authorList>
    </citation>
    <scope>NUCLEOTIDE SEQUENCE [LARGE SCALE GENOMIC DNA]</scope>
    <source>
        <strain>Denwood</strain>
        <strain evidence="2">Zambia</strain>
    </source>
</reference>
<feature type="non-terminal residue" evidence="1">
    <location>
        <position position="284"/>
    </location>
</feature>
<evidence type="ECO:0000313" key="2">
    <source>
        <dbReference type="Proteomes" id="UP000269396"/>
    </source>
</evidence>
<name>A0A3P7YND4_9TREM</name>
<dbReference type="EMBL" id="UZAL01001680">
    <property type="protein sequence ID" value="VDO78669.1"/>
    <property type="molecule type" value="Genomic_DNA"/>
</dbReference>
<protein>
    <submittedName>
        <fullName evidence="1">Uncharacterized protein</fullName>
    </submittedName>
</protein>